<feature type="coiled-coil region" evidence="13">
    <location>
        <begin position="259"/>
        <end position="313"/>
    </location>
</feature>
<keyword evidence="8" id="KW-0378">Hydrolase</keyword>
<keyword evidence="5" id="KW-0540">Nuclease</keyword>
<feature type="domain" description="Rad50/SbcC-type AAA" evidence="14">
    <location>
        <begin position="6"/>
        <end position="211"/>
    </location>
</feature>
<feature type="coiled-coil region" evidence="13">
    <location>
        <begin position="663"/>
        <end position="800"/>
    </location>
</feature>
<evidence type="ECO:0000256" key="2">
    <source>
        <dbReference type="ARBA" id="ARBA00011322"/>
    </source>
</evidence>
<dbReference type="GO" id="GO:0006302">
    <property type="term" value="P:double-strand break repair"/>
    <property type="evidence" value="ECO:0007669"/>
    <property type="project" value="InterPro"/>
</dbReference>
<dbReference type="SUPFAM" id="SSF52540">
    <property type="entry name" value="P-loop containing nucleoside triphosphate hydrolases"/>
    <property type="match status" value="1"/>
</dbReference>
<evidence type="ECO:0000313" key="15">
    <source>
        <dbReference type="EMBL" id="QPM74174.1"/>
    </source>
</evidence>
<keyword evidence="7" id="KW-0255">Endonuclease</keyword>
<dbReference type="InterPro" id="IPR027417">
    <property type="entry name" value="P-loop_NTPase"/>
</dbReference>
<dbReference type="GO" id="GO:0006260">
    <property type="term" value="P:DNA replication"/>
    <property type="evidence" value="ECO:0007669"/>
    <property type="project" value="UniProtKB-KW"/>
</dbReference>
<evidence type="ECO:0000256" key="4">
    <source>
        <dbReference type="ARBA" id="ARBA00022705"/>
    </source>
</evidence>
<evidence type="ECO:0000256" key="6">
    <source>
        <dbReference type="ARBA" id="ARBA00022741"/>
    </source>
</evidence>
<keyword evidence="10" id="KW-0067">ATP-binding</keyword>
<evidence type="ECO:0000259" key="14">
    <source>
        <dbReference type="Pfam" id="PF13476"/>
    </source>
</evidence>
<feature type="coiled-coil region" evidence="13">
    <location>
        <begin position="337"/>
        <end position="371"/>
    </location>
</feature>
<evidence type="ECO:0000256" key="11">
    <source>
        <dbReference type="ARBA" id="ARBA00023054"/>
    </source>
</evidence>
<evidence type="ECO:0000256" key="10">
    <source>
        <dbReference type="ARBA" id="ARBA00022840"/>
    </source>
</evidence>
<dbReference type="GO" id="GO:0004527">
    <property type="term" value="F:exonuclease activity"/>
    <property type="evidence" value="ECO:0007669"/>
    <property type="project" value="UniProtKB-KW"/>
</dbReference>
<dbReference type="PANTHER" id="PTHR32114:SF2">
    <property type="entry name" value="ABC TRANSPORTER ABCH.3"/>
    <property type="match status" value="1"/>
</dbReference>
<evidence type="ECO:0000256" key="1">
    <source>
        <dbReference type="ARBA" id="ARBA00006930"/>
    </source>
</evidence>
<evidence type="ECO:0000256" key="12">
    <source>
        <dbReference type="ARBA" id="ARBA00023172"/>
    </source>
</evidence>
<keyword evidence="16" id="KW-1185">Reference proteome</keyword>
<evidence type="ECO:0000256" key="9">
    <source>
        <dbReference type="ARBA" id="ARBA00022839"/>
    </source>
</evidence>
<dbReference type="GO" id="GO:0004519">
    <property type="term" value="F:endonuclease activity"/>
    <property type="evidence" value="ECO:0007669"/>
    <property type="project" value="UniProtKB-KW"/>
</dbReference>
<comment type="similarity">
    <text evidence="1">Belongs to the SMC family. SbcC subfamily.</text>
</comment>
<evidence type="ECO:0000256" key="3">
    <source>
        <dbReference type="ARBA" id="ARBA00013368"/>
    </source>
</evidence>
<dbReference type="PANTHER" id="PTHR32114">
    <property type="entry name" value="ABC TRANSPORTER ABCH.3"/>
    <property type="match status" value="1"/>
</dbReference>
<keyword evidence="11 13" id="KW-0175">Coiled coil</keyword>
<evidence type="ECO:0000256" key="7">
    <source>
        <dbReference type="ARBA" id="ARBA00022759"/>
    </source>
</evidence>
<keyword evidence="12" id="KW-0233">DNA recombination</keyword>
<sequence length="1009" mass="117130">MRPIALKLKNFGPFLDEYIDFTRVENNELFLISGKTGSGKTMIFDAIVYALFGEASTKDRKEGDLRSHFADNKQPMIVEFEFKLGAEHFYVERKGAYFKEGNTSKTSGSLEVYEHINGNYELRESKINAGNQLLRSLLGVNAEQFRQLFILPQGEFKRFLLSNSKDKQEILRTLFDSERFEEIQKLLADDVKEIRTNIEKNYAQLDNYWADLNSYDDNYLMEIKEMNVRQTDKLIDVLPEFENKGDALQLKLEEQQQLIANKVQNTQQKLEQNEQLQENLKKLEDQRNILKSLSQEDEHINELRNTLNEINEVKTLATFIDSKKSLIAKQQQNDTKMTQVTSKKDELAQKNTTLKEQLADVQKSKDTIETERKFVDKTRSFYQNIAKYHQAYDDHSKLKGQLEKANELLDKERTHQSNLKEQLTGDKPSYENLEALDSKIYKLDNQVNENKVKQENKNKYDNLTIKIATNKESLREAKEQLALLTSEYENIDKGQLQLNNKEEMIAQLQSVLTIGDTCPICGHEVDDLQQHINFDAILEKQQQLTQLDEQIQHYKTQQVQLETVLDQLNEQQQSFSTQDINIEDISQIEAQLYEQQQKRKELKNQIDDVNKLNEQYQKLIDYIHKLEIDIKSQQSAIKQNEIFINDFEHTTTFENTEDFRKDFENKHNNIAAYDKQIESIEQQITNNNNQYSIEENSHKYLTEQASELDRELSELELKINNEMSRIGFNDMEEVEQAIAKVDTKADIEQQIHNHDKNKQAAETLIKELESNTRNKEVSDLDALRQQLTNQQDELNEITTEVNQHSYKVKVNKQKIADIKTIVHTLNNELKTQQEVFQLAEVVSGKNPQKLTLENFVLIYYLERILAQANQRLSMMTSQRYQLKRRTQVSKGYSGLEIDVYDAYANQARHITSLSGGESFQASLALALGLSEVVQQEAGGIVLESMFIDEGFGTLDQETLETALDTLLSLKSSGRMVGIISHVSELKQRIPLILEVKTDQYQSSTQFKQQ</sequence>
<proteinExistence type="inferred from homology"/>
<dbReference type="KEGG" id="sllo:ISP08_07395"/>
<dbReference type="NCBIfam" id="NF041751">
    <property type="entry name" value="sbcc_Staph"/>
    <property type="match status" value="1"/>
</dbReference>
<dbReference type="InterPro" id="IPR038729">
    <property type="entry name" value="Rad50/SbcC_AAA"/>
</dbReference>
<feature type="coiled-coil region" evidence="13">
    <location>
        <begin position="460"/>
        <end position="511"/>
    </location>
</feature>
<dbReference type="Pfam" id="PF13558">
    <property type="entry name" value="SbcC_Walker_B"/>
    <property type="match status" value="1"/>
</dbReference>
<evidence type="ECO:0000256" key="5">
    <source>
        <dbReference type="ARBA" id="ARBA00022722"/>
    </source>
</evidence>
<evidence type="ECO:0000256" key="13">
    <source>
        <dbReference type="SAM" id="Coils"/>
    </source>
</evidence>
<keyword evidence="6" id="KW-0547">Nucleotide-binding</keyword>
<accession>A0A7T1AXZ3</accession>
<feature type="coiled-coil region" evidence="13">
    <location>
        <begin position="537"/>
        <end position="629"/>
    </location>
</feature>
<organism evidence="15 16">
    <name type="scientific">Staphylococcus lloydii</name>
    <dbReference type="NCBI Taxonomy" id="2781774"/>
    <lineage>
        <taxon>Bacteria</taxon>
        <taxon>Bacillati</taxon>
        <taxon>Bacillota</taxon>
        <taxon>Bacilli</taxon>
        <taxon>Bacillales</taxon>
        <taxon>Staphylococcaceae</taxon>
        <taxon>Staphylococcus</taxon>
    </lineage>
</organism>
<dbReference type="EMBL" id="CP064056">
    <property type="protein sequence ID" value="QPM74174.1"/>
    <property type="molecule type" value="Genomic_DNA"/>
</dbReference>
<dbReference type="Proteomes" id="UP000594455">
    <property type="component" value="Chromosome"/>
</dbReference>
<evidence type="ECO:0000256" key="8">
    <source>
        <dbReference type="ARBA" id="ARBA00022801"/>
    </source>
</evidence>
<dbReference type="AlphaFoldDB" id="A0A7T1AXZ3"/>
<dbReference type="Pfam" id="PF13476">
    <property type="entry name" value="AAA_23"/>
    <property type="match status" value="1"/>
</dbReference>
<keyword evidence="4" id="KW-0235">DNA replication</keyword>
<gene>
    <name evidence="15" type="ORF">ISP08_07395</name>
</gene>
<evidence type="ECO:0000313" key="16">
    <source>
        <dbReference type="Proteomes" id="UP000594455"/>
    </source>
</evidence>
<comment type="subunit">
    <text evidence="2">Heterodimer of SbcC and SbcD.</text>
</comment>
<dbReference type="RefSeq" id="WP_195718202.1">
    <property type="nucleotide sequence ID" value="NZ_CP064056.1"/>
</dbReference>
<dbReference type="InterPro" id="IPR053380">
    <property type="entry name" value="SbcCD_Nuclease_C"/>
</dbReference>
<dbReference type="GO" id="GO:0005524">
    <property type="term" value="F:ATP binding"/>
    <property type="evidence" value="ECO:0007669"/>
    <property type="project" value="UniProtKB-KW"/>
</dbReference>
<dbReference type="GO" id="GO:0006310">
    <property type="term" value="P:DNA recombination"/>
    <property type="evidence" value="ECO:0007669"/>
    <property type="project" value="UniProtKB-KW"/>
</dbReference>
<keyword evidence="9" id="KW-0269">Exonuclease</keyword>
<dbReference type="GO" id="GO:0016887">
    <property type="term" value="F:ATP hydrolysis activity"/>
    <property type="evidence" value="ECO:0007669"/>
    <property type="project" value="InterPro"/>
</dbReference>
<reference evidence="15 16" key="1">
    <citation type="submission" date="2020-10" db="EMBL/GenBank/DDBJ databases">
        <title>Closed genome sequences of Staphylococcus lloydii sp. nov. and Staphylococcus durrellii sp. nov. Isolated from Captive Fruit Bats (Pteropus livingstonii).</title>
        <authorList>
            <person name="Fountain K."/>
        </authorList>
    </citation>
    <scope>NUCLEOTIDE SEQUENCE [LARGE SCALE GENOMIC DNA]</scope>
    <source>
        <strain evidence="15 16">23_2_7_LY</strain>
    </source>
</reference>
<dbReference type="Gene3D" id="3.40.50.300">
    <property type="entry name" value="P-loop containing nucleotide triphosphate hydrolases"/>
    <property type="match status" value="2"/>
</dbReference>
<name>A0A7T1AXZ3_9STAP</name>
<protein>
    <recommendedName>
        <fullName evidence="3">Nuclease SbcCD subunit C</fullName>
    </recommendedName>
</protein>